<dbReference type="InterPro" id="IPR008930">
    <property type="entry name" value="Terpenoid_cyclase/PrenylTrfase"/>
</dbReference>
<organism evidence="3 4">
    <name type="scientific">Paenibacillus lignilyticus</name>
    <dbReference type="NCBI Taxonomy" id="1172615"/>
    <lineage>
        <taxon>Bacteria</taxon>
        <taxon>Bacillati</taxon>
        <taxon>Bacillota</taxon>
        <taxon>Bacilli</taxon>
        <taxon>Bacillales</taxon>
        <taxon>Paenibacillaceae</taxon>
        <taxon>Paenibacillus</taxon>
    </lineage>
</organism>
<evidence type="ECO:0000256" key="1">
    <source>
        <dbReference type="SAM" id="SignalP"/>
    </source>
</evidence>
<evidence type="ECO:0000313" key="4">
    <source>
        <dbReference type="Proteomes" id="UP000673394"/>
    </source>
</evidence>
<protein>
    <submittedName>
        <fullName evidence="3">S-layer homology domain-containing protein</fullName>
    </submittedName>
</protein>
<feature type="domain" description="SLH" evidence="2">
    <location>
        <begin position="362"/>
        <end position="425"/>
    </location>
</feature>
<dbReference type="PROSITE" id="PS51272">
    <property type="entry name" value="SLH"/>
    <property type="match status" value="3"/>
</dbReference>
<sequence length="550" mass="59198">MSGRLCNRIRSTSLMLLIILTGLSLALNAATAAASVSSKDVDSAVTDTIAFMLSTVKEPQVGSVGGEWAIIGLARSGYTVPQHYYDDYYSHVEQVVTANRGVLSEKKYTEYSRLILALRAIGADPANVAGYNLLMPLGDYDKTVWQGINGPIFALLALDSGNYEIPFNKSAVTHATREMYIEDILSQQLKDGGFALSGLAADPDITGMAIQALAKYQNRTSVKAAIEKAIQTLSRLQDDDGGYASLGVKNAESTIQVLMALCELSIPLDDSRFAKNGKTILDHLLTYYSKGQGFRHTADGSGVTGMSTEQALYGLVNYQRTAAGRSSLYRMNDVVSLLSSNHQADVGLPNKHKDVQVMPVVEPGKTFSDIREHANKTAIEALAARGIISGINATTFAPNQSMTRAEFAAIMTKGLGLKPKATNAFKDITPASWYSGAVGTAYTYGIVKGTSTAAFSPDRTISKQEAAVMIANAAKLCGMNTALSTLETRDMLAQFGDYTKTAEWARAALAFNYRENILSQDAWNIEPSAAAKRAEMADMLYRMLTAAKLL</sequence>
<keyword evidence="1" id="KW-0732">Signal</keyword>
<evidence type="ECO:0000259" key="2">
    <source>
        <dbReference type="PROSITE" id="PS51272"/>
    </source>
</evidence>
<dbReference type="Proteomes" id="UP000673394">
    <property type="component" value="Unassembled WGS sequence"/>
</dbReference>
<dbReference type="Pfam" id="PF00395">
    <property type="entry name" value="SLH"/>
    <property type="match status" value="2"/>
</dbReference>
<accession>A0ABS5CDI9</accession>
<dbReference type="RefSeq" id="WP_210659018.1">
    <property type="nucleotide sequence ID" value="NZ_JAGKSP010000005.1"/>
</dbReference>
<feature type="domain" description="SLH" evidence="2">
    <location>
        <begin position="492"/>
        <end position="550"/>
    </location>
</feature>
<dbReference type="SUPFAM" id="SSF48239">
    <property type="entry name" value="Terpenoid cyclases/Protein prenyltransferases"/>
    <property type="match status" value="1"/>
</dbReference>
<gene>
    <name evidence="3" type="ORF">I8J30_15170</name>
</gene>
<evidence type="ECO:0000313" key="3">
    <source>
        <dbReference type="EMBL" id="MBP3964057.1"/>
    </source>
</evidence>
<dbReference type="InterPro" id="IPR001119">
    <property type="entry name" value="SLH_dom"/>
</dbReference>
<comment type="caution">
    <text evidence="3">The sequence shown here is derived from an EMBL/GenBank/DDBJ whole genome shotgun (WGS) entry which is preliminary data.</text>
</comment>
<keyword evidence="4" id="KW-1185">Reference proteome</keyword>
<feature type="chain" id="PRO_5046582077" evidence="1">
    <location>
        <begin position="30"/>
        <end position="550"/>
    </location>
</feature>
<proteinExistence type="predicted"/>
<feature type="signal peptide" evidence="1">
    <location>
        <begin position="1"/>
        <end position="29"/>
    </location>
</feature>
<feature type="domain" description="SLH" evidence="2">
    <location>
        <begin position="426"/>
        <end position="484"/>
    </location>
</feature>
<dbReference type="Gene3D" id="1.50.10.20">
    <property type="match status" value="1"/>
</dbReference>
<reference evidence="3 4" key="1">
    <citation type="submission" date="2021-04" db="EMBL/GenBank/DDBJ databases">
        <title>Paenibacillus sp. DLE-14 whole genome sequence.</title>
        <authorList>
            <person name="Ham Y.J."/>
        </authorList>
    </citation>
    <scope>NUCLEOTIDE SEQUENCE [LARGE SCALE GENOMIC DNA]</scope>
    <source>
        <strain evidence="3 4">DLE-14</strain>
    </source>
</reference>
<name>A0ABS5CDI9_9BACL</name>
<dbReference type="EMBL" id="JAGKSP010000005">
    <property type="protein sequence ID" value="MBP3964057.1"/>
    <property type="molecule type" value="Genomic_DNA"/>
</dbReference>
<dbReference type="CDD" id="cd00688">
    <property type="entry name" value="ISOPREN_C2_like"/>
    <property type="match status" value="1"/>
</dbReference>